<feature type="region of interest" description="Disordered" evidence="1">
    <location>
        <begin position="1"/>
        <end position="23"/>
    </location>
</feature>
<sequence length="50" mass="5693">MRRKRVNKSGSIKKASSEPTIIETPQYRKNHPIKLEAAVERKANLPGCIF</sequence>
<dbReference type="EMBL" id="JBHTBY010000017">
    <property type="protein sequence ID" value="MFC7322823.1"/>
    <property type="molecule type" value="Genomic_DNA"/>
</dbReference>
<evidence type="ECO:0000313" key="3">
    <source>
        <dbReference type="Proteomes" id="UP001596494"/>
    </source>
</evidence>
<protein>
    <submittedName>
        <fullName evidence="2">Uncharacterized protein</fullName>
    </submittedName>
</protein>
<evidence type="ECO:0000256" key="1">
    <source>
        <dbReference type="SAM" id="MobiDB-lite"/>
    </source>
</evidence>
<evidence type="ECO:0000313" key="2">
    <source>
        <dbReference type="EMBL" id="MFC7322823.1"/>
    </source>
</evidence>
<reference evidence="3" key="1">
    <citation type="journal article" date="2019" name="Int. J. Syst. Evol. Microbiol.">
        <title>The Global Catalogue of Microorganisms (GCM) 10K type strain sequencing project: providing services to taxonomists for standard genome sequencing and annotation.</title>
        <authorList>
            <consortium name="The Broad Institute Genomics Platform"/>
            <consortium name="The Broad Institute Genome Sequencing Center for Infectious Disease"/>
            <person name="Wu L."/>
            <person name="Ma J."/>
        </authorList>
    </citation>
    <scope>NUCLEOTIDE SEQUENCE [LARGE SCALE GENOMIC DNA]</scope>
    <source>
        <strain evidence="3">CCUG 73951</strain>
    </source>
</reference>
<proteinExistence type="predicted"/>
<accession>A0ABW2K9R3</accession>
<dbReference type="Proteomes" id="UP001596494">
    <property type="component" value="Unassembled WGS sequence"/>
</dbReference>
<comment type="caution">
    <text evidence="2">The sequence shown here is derived from an EMBL/GenBank/DDBJ whole genome shotgun (WGS) entry which is preliminary data.</text>
</comment>
<dbReference type="RefSeq" id="WP_289215183.1">
    <property type="nucleotide sequence ID" value="NZ_JAPVRC010000002.1"/>
</dbReference>
<organism evidence="2 3">
    <name type="scientific">Halobacillus campisalis</name>
    <dbReference type="NCBI Taxonomy" id="435909"/>
    <lineage>
        <taxon>Bacteria</taxon>
        <taxon>Bacillati</taxon>
        <taxon>Bacillota</taxon>
        <taxon>Bacilli</taxon>
        <taxon>Bacillales</taxon>
        <taxon>Bacillaceae</taxon>
        <taxon>Halobacillus</taxon>
    </lineage>
</organism>
<gene>
    <name evidence="2" type="ORF">ACFQMN_18310</name>
</gene>
<keyword evidence="3" id="KW-1185">Reference proteome</keyword>
<name>A0ABW2K9R3_9BACI</name>